<organism evidence="7">
    <name type="scientific">Cyanothece sp. (strain PCC 7425 / ATCC 29141)</name>
    <dbReference type="NCBI Taxonomy" id="395961"/>
    <lineage>
        <taxon>Bacteria</taxon>
        <taxon>Bacillati</taxon>
        <taxon>Cyanobacteriota</taxon>
        <taxon>Cyanophyceae</taxon>
        <taxon>Gomontiellales</taxon>
        <taxon>Cyanothecaceae</taxon>
        <taxon>Cyanothece</taxon>
    </lineage>
</organism>
<sequence>MFTASQAFRLLASLAVVALVAEPLLSKIPALNSITELRPAEAKPGTRPKTALPNPAVDIPAASVKGKQTLVLAGGCFWGMEAVFEHLKGVSNVMSGYAGGSADTAHYGAVTSGRTGHAESIRITYDPAQISYGQLLKVYFAVAHDPTQLNRQGPDKGTHYRSAIFFNSPAQQRVAQAYIAQLNKAQVFKQPIVTQLTRLDGFFPAEDYHQNFVVRNLTYPYVVVHDLPKLEQLKRQFPNLYRS</sequence>
<name>B8HWQ3_CYAP4</name>
<evidence type="ECO:0000259" key="6">
    <source>
        <dbReference type="Pfam" id="PF01625"/>
    </source>
</evidence>
<dbReference type="HAMAP" id="MF_01401">
    <property type="entry name" value="MsrA"/>
    <property type="match status" value="1"/>
</dbReference>
<dbReference type="HOGENOM" id="CLU_031040_10_0_3"/>
<dbReference type="PANTHER" id="PTHR43774:SF1">
    <property type="entry name" value="PEPTIDE METHIONINE SULFOXIDE REDUCTASE MSRA 2"/>
    <property type="match status" value="1"/>
</dbReference>
<evidence type="ECO:0000256" key="1">
    <source>
        <dbReference type="ARBA" id="ARBA00005591"/>
    </source>
</evidence>
<dbReference type="PANTHER" id="PTHR43774">
    <property type="entry name" value="PEPTIDE METHIONINE SULFOXIDE REDUCTASE"/>
    <property type="match status" value="1"/>
</dbReference>
<dbReference type="InterPro" id="IPR002569">
    <property type="entry name" value="Met_Sox_Rdtase_MsrA_dom"/>
</dbReference>
<dbReference type="OrthoDB" id="4174719at2"/>
<comment type="catalytic activity">
    <reaction evidence="4 5">
        <text>[thioredoxin]-disulfide + L-methionine + H2O = L-methionine (S)-S-oxide + [thioredoxin]-dithiol</text>
        <dbReference type="Rhea" id="RHEA:19993"/>
        <dbReference type="Rhea" id="RHEA-COMP:10698"/>
        <dbReference type="Rhea" id="RHEA-COMP:10700"/>
        <dbReference type="ChEBI" id="CHEBI:15377"/>
        <dbReference type="ChEBI" id="CHEBI:29950"/>
        <dbReference type="ChEBI" id="CHEBI:50058"/>
        <dbReference type="ChEBI" id="CHEBI:57844"/>
        <dbReference type="ChEBI" id="CHEBI:58772"/>
        <dbReference type="EC" id="1.8.4.11"/>
    </reaction>
</comment>
<dbReference type="Gene3D" id="3.30.1060.10">
    <property type="entry name" value="Peptide methionine sulphoxide reductase MsrA"/>
    <property type="match status" value="1"/>
</dbReference>
<gene>
    <name evidence="5" type="primary">msrA</name>
    <name evidence="7" type="ordered locus">Cyan7425_4166</name>
</gene>
<dbReference type="KEGG" id="cyn:Cyan7425_4166"/>
<evidence type="ECO:0000256" key="5">
    <source>
        <dbReference type="HAMAP-Rule" id="MF_01401"/>
    </source>
</evidence>
<dbReference type="EMBL" id="CP001344">
    <property type="protein sequence ID" value="ACL46479.1"/>
    <property type="molecule type" value="Genomic_DNA"/>
</dbReference>
<accession>B8HWQ3</accession>
<evidence type="ECO:0000256" key="3">
    <source>
        <dbReference type="ARBA" id="ARBA00047806"/>
    </source>
</evidence>
<comment type="function">
    <text evidence="5">Has an important function as a repair enzyme for proteins that have been inactivated by oxidation. Catalyzes the reversible oxidation-reduction of methionine sulfoxide in proteins to methionine.</text>
</comment>
<dbReference type="Pfam" id="PF01625">
    <property type="entry name" value="PMSR"/>
    <property type="match status" value="1"/>
</dbReference>
<dbReference type="eggNOG" id="COG0225">
    <property type="taxonomic scope" value="Bacteria"/>
</dbReference>
<dbReference type="NCBIfam" id="TIGR00401">
    <property type="entry name" value="msrA"/>
    <property type="match status" value="1"/>
</dbReference>
<feature type="active site" evidence="5">
    <location>
        <position position="76"/>
    </location>
</feature>
<dbReference type="STRING" id="395961.Cyan7425_4166"/>
<dbReference type="AlphaFoldDB" id="B8HWQ3"/>
<keyword evidence="2 5" id="KW-0560">Oxidoreductase</keyword>
<comment type="catalytic activity">
    <reaction evidence="3 5">
        <text>L-methionyl-[protein] + [thioredoxin]-disulfide + H2O = L-methionyl-(S)-S-oxide-[protein] + [thioredoxin]-dithiol</text>
        <dbReference type="Rhea" id="RHEA:14217"/>
        <dbReference type="Rhea" id="RHEA-COMP:10698"/>
        <dbReference type="Rhea" id="RHEA-COMP:10700"/>
        <dbReference type="Rhea" id="RHEA-COMP:12313"/>
        <dbReference type="Rhea" id="RHEA-COMP:12315"/>
        <dbReference type="ChEBI" id="CHEBI:15377"/>
        <dbReference type="ChEBI" id="CHEBI:16044"/>
        <dbReference type="ChEBI" id="CHEBI:29950"/>
        <dbReference type="ChEBI" id="CHEBI:44120"/>
        <dbReference type="ChEBI" id="CHEBI:50058"/>
        <dbReference type="EC" id="1.8.4.11"/>
    </reaction>
</comment>
<dbReference type="GO" id="GO:0033744">
    <property type="term" value="F:L-methionine:thioredoxin-disulfide S-oxidoreductase activity"/>
    <property type="evidence" value="ECO:0007669"/>
    <property type="project" value="RHEA"/>
</dbReference>
<dbReference type="SUPFAM" id="SSF55068">
    <property type="entry name" value="Peptide methionine sulfoxide reductase"/>
    <property type="match status" value="1"/>
</dbReference>
<evidence type="ECO:0000313" key="7">
    <source>
        <dbReference type="EMBL" id="ACL46479.1"/>
    </source>
</evidence>
<proteinExistence type="inferred from homology"/>
<comment type="similarity">
    <text evidence="1 5">Belongs to the MsrA Met sulfoxide reductase family.</text>
</comment>
<dbReference type="EC" id="1.8.4.11" evidence="5"/>
<dbReference type="InterPro" id="IPR036509">
    <property type="entry name" value="Met_Sox_Rdtase_MsrA_sf"/>
</dbReference>
<evidence type="ECO:0000256" key="4">
    <source>
        <dbReference type="ARBA" id="ARBA00048782"/>
    </source>
</evidence>
<protein>
    <recommendedName>
        <fullName evidence="5">Peptide methionine sulfoxide reductase MsrA</fullName>
        <shortName evidence="5">Protein-methionine-S-oxide reductase</shortName>
        <ecNumber evidence="5">1.8.4.11</ecNumber>
    </recommendedName>
    <alternativeName>
        <fullName evidence="5">Peptide-methionine (S)-S-oxide reductase</fullName>
        <shortName evidence="5">Peptide Met(O) reductase</shortName>
    </alternativeName>
</protein>
<feature type="domain" description="Peptide methionine sulphoxide reductase MsrA" evidence="6">
    <location>
        <begin position="70"/>
        <end position="217"/>
    </location>
</feature>
<evidence type="ECO:0000256" key="2">
    <source>
        <dbReference type="ARBA" id="ARBA00023002"/>
    </source>
</evidence>
<dbReference type="GO" id="GO:0008113">
    <property type="term" value="F:peptide-methionine (S)-S-oxide reductase activity"/>
    <property type="evidence" value="ECO:0007669"/>
    <property type="project" value="UniProtKB-UniRule"/>
</dbReference>
<reference evidence="7" key="1">
    <citation type="submission" date="2009-01" db="EMBL/GenBank/DDBJ databases">
        <title>Complete sequence of chromosome Cyanothece sp. PCC 7425.</title>
        <authorList>
            <consortium name="US DOE Joint Genome Institute"/>
            <person name="Lucas S."/>
            <person name="Copeland A."/>
            <person name="Lapidus A."/>
            <person name="Glavina del Rio T."/>
            <person name="Dalin E."/>
            <person name="Tice H."/>
            <person name="Bruce D."/>
            <person name="Goodwin L."/>
            <person name="Pitluck S."/>
            <person name="Sims D."/>
            <person name="Meineke L."/>
            <person name="Brettin T."/>
            <person name="Detter J.C."/>
            <person name="Han C."/>
            <person name="Larimer F."/>
            <person name="Land M."/>
            <person name="Hauser L."/>
            <person name="Kyrpides N."/>
            <person name="Ovchinnikova G."/>
            <person name="Liberton M."/>
            <person name="Stoeckel J."/>
            <person name="Banerjee A."/>
            <person name="Singh A."/>
            <person name="Page L."/>
            <person name="Sato H."/>
            <person name="Zhao L."/>
            <person name="Sherman L."/>
            <person name="Pakrasi H."/>
            <person name="Richardson P."/>
        </authorList>
    </citation>
    <scope>NUCLEOTIDE SEQUENCE</scope>
    <source>
        <strain evidence="7">PCC 7425</strain>
    </source>
</reference>